<evidence type="ECO:0000313" key="1">
    <source>
        <dbReference type="EMBL" id="MBA0580927.1"/>
    </source>
</evidence>
<organism evidence="1 2">
    <name type="scientific">Gossypium raimondii</name>
    <name type="common">Peruvian cotton</name>
    <name type="synonym">Gossypium klotzschianum subsp. raimondii</name>
    <dbReference type="NCBI Taxonomy" id="29730"/>
    <lineage>
        <taxon>Eukaryota</taxon>
        <taxon>Viridiplantae</taxon>
        <taxon>Streptophyta</taxon>
        <taxon>Embryophyta</taxon>
        <taxon>Tracheophyta</taxon>
        <taxon>Spermatophyta</taxon>
        <taxon>Magnoliopsida</taxon>
        <taxon>eudicotyledons</taxon>
        <taxon>Gunneridae</taxon>
        <taxon>Pentapetalae</taxon>
        <taxon>rosids</taxon>
        <taxon>malvids</taxon>
        <taxon>Malvales</taxon>
        <taxon>Malvaceae</taxon>
        <taxon>Malvoideae</taxon>
        <taxon>Gossypium</taxon>
    </lineage>
</organism>
<accession>A0A7J8NVB2</accession>
<dbReference type="Proteomes" id="UP000593578">
    <property type="component" value="Unassembled WGS sequence"/>
</dbReference>
<comment type="caution">
    <text evidence="1">The sequence shown here is derived from an EMBL/GenBank/DDBJ whole genome shotgun (WGS) entry which is preliminary data.</text>
</comment>
<dbReference type="EMBL" id="JABEZZ010000002">
    <property type="protein sequence ID" value="MBA0580927.1"/>
    <property type="molecule type" value="Genomic_DNA"/>
</dbReference>
<evidence type="ECO:0000313" key="2">
    <source>
        <dbReference type="Proteomes" id="UP000593578"/>
    </source>
</evidence>
<protein>
    <submittedName>
        <fullName evidence="1">Uncharacterized protein</fullName>
    </submittedName>
</protein>
<dbReference type="AlphaFoldDB" id="A0A7J8NVB2"/>
<name>A0A7J8NVB2_GOSRA</name>
<sequence length="36" mass="4105">MNHRWLKKVNLSSTQQIKSGIMCPCHISATTYLLNS</sequence>
<proteinExistence type="predicted"/>
<reference evidence="1 2" key="1">
    <citation type="journal article" date="2019" name="Genome Biol. Evol.">
        <title>Insights into the evolution of the New World diploid cottons (Gossypium, subgenus Houzingenia) based on genome sequencing.</title>
        <authorList>
            <person name="Grover C.E."/>
            <person name="Arick M.A. 2nd"/>
            <person name="Thrash A."/>
            <person name="Conover J.L."/>
            <person name="Sanders W.S."/>
            <person name="Peterson D.G."/>
            <person name="Frelichowski J.E."/>
            <person name="Scheffler J.A."/>
            <person name="Scheffler B.E."/>
            <person name="Wendel J.F."/>
        </authorList>
    </citation>
    <scope>NUCLEOTIDE SEQUENCE [LARGE SCALE GENOMIC DNA]</scope>
    <source>
        <strain evidence="1">8</strain>
        <tissue evidence="1">Leaf</tissue>
    </source>
</reference>
<gene>
    <name evidence="1" type="ORF">Gorai_023125</name>
</gene>